<reference evidence="1 2" key="1">
    <citation type="journal article" date="2012" name="J. Bacteriol.">
        <title>Genome Sequence of Corynebacterium casei UCMA 3821, Isolated from a Smear-Ripened Cheese.</title>
        <authorList>
            <person name="Monnet C."/>
            <person name="Loux V."/>
            <person name="Bento P."/>
            <person name="Gibrat J.F."/>
            <person name="Straub C."/>
            <person name="Bonnarme P."/>
            <person name="Landaud S."/>
            <person name="Irlinger F."/>
        </authorList>
    </citation>
    <scope>NUCLEOTIDE SEQUENCE [LARGE SCALE GENOMIC DNA]</scope>
    <source>
        <strain evidence="1 2">UCMA 3821</strain>
    </source>
</reference>
<evidence type="ECO:0000313" key="2">
    <source>
        <dbReference type="Proteomes" id="UP000004840"/>
    </source>
</evidence>
<evidence type="ECO:0000313" key="1">
    <source>
        <dbReference type="EMBL" id="CCE55760.1"/>
    </source>
</evidence>
<dbReference type="SUPFAM" id="SSF52540">
    <property type="entry name" value="P-loop containing nucleoside triphosphate hydrolases"/>
    <property type="match status" value="1"/>
</dbReference>
<dbReference type="InterPro" id="IPR027417">
    <property type="entry name" value="P-loop_NTPase"/>
</dbReference>
<gene>
    <name evidence="1" type="ORF">CCAS_11400</name>
</gene>
<dbReference type="NCBIfam" id="NF005115">
    <property type="entry name" value="PRK06547.1"/>
    <property type="match status" value="1"/>
</dbReference>
<protein>
    <submittedName>
        <fullName evidence="1">Uncharacterized protein</fullName>
    </submittedName>
</protein>
<dbReference type="Gene3D" id="3.40.50.300">
    <property type="entry name" value="P-loop containing nucleotide triphosphate hydrolases"/>
    <property type="match status" value="1"/>
</dbReference>
<name>G7HZZ5_9CORY</name>
<organism evidence="1 2">
    <name type="scientific">Corynebacterium casei UCMA 3821</name>
    <dbReference type="NCBI Taxonomy" id="1110505"/>
    <lineage>
        <taxon>Bacteria</taxon>
        <taxon>Bacillati</taxon>
        <taxon>Actinomycetota</taxon>
        <taxon>Actinomycetes</taxon>
        <taxon>Mycobacteriales</taxon>
        <taxon>Corynebacteriaceae</taxon>
        <taxon>Corynebacterium</taxon>
    </lineage>
</organism>
<accession>G7HZZ5</accession>
<dbReference type="Proteomes" id="UP000004840">
    <property type="component" value="Unassembled WGS sequence"/>
</dbReference>
<dbReference type="EMBL" id="CAFW01000086">
    <property type="protein sequence ID" value="CCE55760.1"/>
    <property type="molecule type" value="Genomic_DNA"/>
</dbReference>
<proteinExistence type="predicted"/>
<dbReference type="AlphaFoldDB" id="G7HZZ5"/>
<sequence>MARKAQNRVEDRDYDQQVSTQFLMANPNSMTLIIKTIIDLADNTEGVPNGFLPNDEGDIGEITSVPVGQEEAEQEVVETTSFEQAQDLLEDNIASLAAKRNKPMRPVTVLIDGPSGAGKTWFAARLSEHMLWQTVHLDEFYPGWHGLEKGSDMVKSQVLRKMNPGYWRWDWHANAPAEWYSLDGRDDLIVEGVGAVTEENIAAAARRGSVITVMVTGPREARRSRALDRDEGYEDWFETWERQETEHFARLFEADLKPDLVWEWQYRAEQ</sequence>